<evidence type="ECO:0000256" key="4">
    <source>
        <dbReference type="ARBA" id="ARBA00023163"/>
    </source>
</evidence>
<dbReference type="InterPro" id="IPR036390">
    <property type="entry name" value="WH_DNA-bd_sf"/>
</dbReference>
<evidence type="ECO:0000313" key="7">
    <source>
        <dbReference type="Proteomes" id="UP000254258"/>
    </source>
</evidence>
<keyword evidence="2" id="KW-0805">Transcription regulation</keyword>
<dbReference type="InterPro" id="IPR036388">
    <property type="entry name" value="WH-like_DNA-bd_sf"/>
</dbReference>
<evidence type="ECO:0000256" key="3">
    <source>
        <dbReference type="ARBA" id="ARBA00023125"/>
    </source>
</evidence>
<dbReference type="CDD" id="cd08422">
    <property type="entry name" value="PBP2_CrgA_like"/>
    <property type="match status" value="1"/>
</dbReference>
<dbReference type="InterPro" id="IPR000847">
    <property type="entry name" value="LysR_HTH_N"/>
</dbReference>
<reference evidence="6 7" key="1">
    <citation type="submission" date="2018-07" db="EMBL/GenBank/DDBJ databases">
        <title>Dyella monticola sp. nov. and Dyella psychrodurans sp. nov. isolated from monsoon evergreen broad-leaved forest soil of Dinghu Mountain, China.</title>
        <authorList>
            <person name="Gao Z."/>
            <person name="Qiu L."/>
        </authorList>
    </citation>
    <scope>NUCLEOTIDE SEQUENCE [LARGE SCALE GENOMIC DNA]</scope>
    <source>
        <strain evidence="6 7">4G-K06</strain>
    </source>
</reference>
<keyword evidence="3" id="KW-0238">DNA-binding</keyword>
<feature type="domain" description="HTH lysR-type" evidence="5">
    <location>
        <begin position="1"/>
        <end position="59"/>
    </location>
</feature>
<evidence type="ECO:0000256" key="1">
    <source>
        <dbReference type="ARBA" id="ARBA00009437"/>
    </source>
</evidence>
<dbReference type="PANTHER" id="PTHR30537:SF5">
    <property type="entry name" value="HTH-TYPE TRANSCRIPTIONAL ACTIVATOR TTDR-RELATED"/>
    <property type="match status" value="1"/>
</dbReference>
<accession>A0A370X533</accession>
<name>A0A370X533_9GAMM</name>
<dbReference type="PANTHER" id="PTHR30537">
    <property type="entry name" value="HTH-TYPE TRANSCRIPTIONAL REGULATOR"/>
    <property type="match status" value="1"/>
</dbReference>
<dbReference type="PROSITE" id="PS50931">
    <property type="entry name" value="HTH_LYSR"/>
    <property type="match status" value="1"/>
</dbReference>
<dbReference type="EMBL" id="QRBE01000002">
    <property type="protein sequence ID" value="RDS83543.1"/>
    <property type="molecule type" value="Genomic_DNA"/>
</dbReference>
<dbReference type="RefSeq" id="WP_115494251.1">
    <property type="nucleotide sequence ID" value="NZ_QRBE01000002.1"/>
</dbReference>
<dbReference type="SUPFAM" id="SSF53850">
    <property type="entry name" value="Periplasmic binding protein-like II"/>
    <property type="match status" value="1"/>
</dbReference>
<comment type="caution">
    <text evidence="6">The sequence shown here is derived from an EMBL/GenBank/DDBJ whole genome shotgun (WGS) entry which is preliminary data.</text>
</comment>
<dbReference type="Pfam" id="PF03466">
    <property type="entry name" value="LysR_substrate"/>
    <property type="match status" value="1"/>
</dbReference>
<gene>
    <name evidence="6" type="ORF">DWU98_04165</name>
</gene>
<evidence type="ECO:0000259" key="5">
    <source>
        <dbReference type="PROSITE" id="PS50931"/>
    </source>
</evidence>
<dbReference type="Pfam" id="PF00126">
    <property type="entry name" value="HTH_1"/>
    <property type="match status" value="1"/>
</dbReference>
<dbReference type="OrthoDB" id="9810065at2"/>
<dbReference type="Gene3D" id="3.40.190.290">
    <property type="match status" value="1"/>
</dbReference>
<dbReference type="GO" id="GO:0003700">
    <property type="term" value="F:DNA-binding transcription factor activity"/>
    <property type="evidence" value="ECO:0007669"/>
    <property type="project" value="InterPro"/>
</dbReference>
<protein>
    <submittedName>
        <fullName evidence="6">LysR family transcriptional regulator</fullName>
    </submittedName>
</protein>
<dbReference type="InterPro" id="IPR005119">
    <property type="entry name" value="LysR_subst-bd"/>
</dbReference>
<comment type="similarity">
    <text evidence="1">Belongs to the LysR transcriptional regulatory family.</text>
</comment>
<organism evidence="6 7">
    <name type="scientific">Dyella monticola</name>
    <dbReference type="NCBI Taxonomy" id="1927958"/>
    <lineage>
        <taxon>Bacteria</taxon>
        <taxon>Pseudomonadati</taxon>
        <taxon>Pseudomonadota</taxon>
        <taxon>Gammaproteobacteria</taxon>
        <taxon>Lysobacterales</taxon>
        <taxon>Rhodanobacteraceae</taxon>
        <taxon>Dyella</taxon>
    </lineage>
</organism>
<dbReference type="FunFam" id="1.10.10.10:FF:000001">
    <property type="entry name" value="LysR family transcriptional regulator"/>
    <property type="match status" value="1"/>
</dbReference>
<sequence length="305" mass="33089">MDQITGVRVFVLAVDLGSLAAAGRQLALSSAMTGRYLRSLETQLNARLLQRSTRRLSLTDVGQRYYERCKRILAEFDDANHEAADRNQTLQGTLKVAAPVTFGTMHLGSSVARYLSEHPGVAIDVALSDRHVDLLEAGIDVAIRIGQLHDDTLTVRRLAACRMVACASPSYLEAHGTPAKPMQLRNHVCLAFSGAVSAGDWTFTAPNGIEHTANGPFRMHANNMDMLQSAALAGLGIAYGPSFVFGEALAKGSLTQVLAHYATTSLPIHAVFPTARYIPRMVRTFVDLLVEDFGGVAPWERWSAE</sequence>
<evidence type="ECO:0000313" key="6">
    <source>
        <dbReference type="EMBL" id="RDS83543.1"/>
    </source>
</evidence>
<dbReference type="SUPFAM" id="SSF46785">
    <property type="entry name" value="Winged helix' DNA-binding domain"/>
    <property type="match status" value="1"/>
</dbReference>
<dbReference type="InterPro" id="IPR058163">
    <property type="entry name" value="LysR-type_TF_proteobact-type"/>
</dbReference>
<proteinExistence type="inferred from homology"/>
<dbReference type="GO" id="GO:0003677">
    <property type="term" value="F:DNA binding"/>
    <property type="evidence" value="ECO:0007669"/>
    <property type="project" value="UniProtKB-KW"/>
</dbReference>
<dbReference type="Proteomes" id="UP000254258">
    <property type="component" value="Unassembled WGS sequence"/>
</dbReference>
<keyword evidence="7" id="KW-1185">Reference proteome</keyword>
<dbReference type="AlphaFoldDB" id="A0A370X533"/>
<keyword evidence="4" id="KW-0804">Transcription</keyword>
<evidence type="ECO:0000256" key="2">
    <source>
        <dbReference type="ARBA" id="ARBA00023015"/>
    </source>
</evidence>
<dbReference type="Gene3D" id="1.10.10.10">
    <property type="entry name" value="Winged helix-like DNA-binding domain superfamily/Winged helix DNA-binding domain"/>
    <property type="match status" value="1"/>
</dbReference>